<gene>
    <name evidence="3" type="ORF">Pla8534_47990</name>
</gene>
<dbReference type="AlphaFoldDB" id="A0A518DYR5"/>
<evidence type="ECO:0000256" key="1">
    <source>
        <dbReference type="SAM" id="Phobius"/>
    </source>
</evidence>
<name>A0A518DYR5_9BACT</name>
<evidence type="ECO:0000313" key="3">
    <source>
        <dbReference type="EMBL" id="QDU96974.1"/>
    </source>
</evidence>
<accession>A0A518DYR5</accession>
<keyword evidence="1" id="KW-0472">Membrane</keyword>
<keyword evidence="2" id="KW-0732">Signal</keyword>
<dbReference type="Proteomes" id="UP000317648">
    <property type="component" value="Chromosome"/>
</dbReference>
<feature type="signal peptide" evidence="2">
    <location>
        <begin position="1"/>
        <end position="31"/>
    </location>
</feature>
<feature type="transmembrane region" description="Helical" evidence="1">
    <location>
        <begin position="132"/>
        <end position="149"/>
    </location>
</feature>
<feature type="transmembrane region" description="Helical" evidence="1">
    <location>
        <begin position="104"/>
        <end position="126"/>
    </location>
</feature>
<dbReference type="EMBL" id="CP036433">
    <property type="protein sequence ID" value="QDU96974.1"/>
    <property type="molecule type" value="Genomic_DNA"/>
</dbReference>
<feature type="chain" id="PRO_5022057752" description="DUF4190 domain-containing protein" evidence="2">
    <location>
        <begin position="32"/>
        <end position="198"/>
    </location>
</feature>
<keyword evidence="1" id="KW-0812">Transmembrane</keyword>
<protein>
    <recommendedName>
        <fullName evidence="5">DUF4190 domain-containing protein</fullName>
    </recommendedName>
</protein>
<sequence length="198" mass="20057" precursor="true">MGAVNACWRCGRKVSTPAPSLAAAPSFPATAAPASGGAAEPPTKGALSAADRAALEKHMNDNSVDGTVWEVKGLRHGSPFYGRPYGAAAPAPVYPTGTAAASCALGSLVMAGIAAVAGCLLPLFWWNSPGPLVAVAAAAVGAGLGLCGLQSHRQRMALLGIGLCLVLLIVALLLGYVQLYWMQTGYPPWQAPPAPPIF</sequence>
<dbReference type="KEGG" id="lcre:Pla8534_47990"/>
<keyword evidence="4" id="KW-1185">Reference proteome</keyword>
<evidence type="ECO:0000313" key="4">
    <source>
        <dbReference type="Proteomes" id="UP000317648"/>
    </source>
</evidence>
<proteinExistence type="predicted"/>
<keyword evidence="1" id="KW-1133">Transmembrane helix</keyword>
<evidence type="ECO:0008006" key="5">
    <source>
        <dbReference type="Google" id="ProtNLM"/>
    </source>
</evidence>
<evidence type="ECO:0000256" key="2">
    <source>
        <dbReference type="SAM" id="SignalP"/>
    </source>
</evidence>
<reference evidence="3 4" key="1">
    <citation type="submission" date="2019-02" db="EMBL/GenBank/DDBJ databases">
        <title>Deep-cultivation of Planctomycetes and their phenomic and genomic characterization uncovers novel biology.</title>
        <authorList>
            <person name="Wiegand S."/>
            <person name="Jogler M."/>
            <person name="Boedeker C."/>
            <person name="Pinto D."/>
            <person name="Vollmers J."/>
            <person name="Rivas-Marin E."/>
            <person name="Kohn T."/>
            <person name="Peeters S.H."/>
            <person name="Heuer A."/>
            <person name="Rast P."/>
            <person name="Oberbeckmann S."/>
            <person name="Bunk B."/>
            <person name="Jeske O."/>
            <person name="Meyerdierks A."/>
            <person name="Storesund J.E."/>
            <person name="Kallscheuer N."/>
            <person name="Luecker S."/>
            <person name="Lage O.M."/>
            <person name="Pohl T."/>
            <person name="Merkel B.J."/>
            <person name="Hornburger P."/>
            <person name="Mueller R.-W."/>
            <person name="Bruemmer F."/>
            <person name="Labrenz M."/>
            <person name="Spormann A.M."/>
            <person name="Op den Camp H."/>
            <person name="Overmann J."/>
            <person name="Amann R."/>
            <person name="Jetten M.S.M."/>
            <person name="Mascher T."/>
            <person name="Medema M.H."/>
            <person name="Devos D.P."/>
            <person name="Kaster A.-K."/>
            <person name="Ovreas L."/>
            <person name="Rohde M."/>
            <person name="Galperin M.Y."/>
            <person name="Jogler C."/>
        </authorList>
    </citation>
    <scope>NUCLEOTIDE SEQUENCE [LARGE SCALE GENOMIC DNA]</scope>
    <source>
        <strain evidence="3 4">Pla85_3_4</strain>
    </source>
</reference>
<organism evidence="3 4">
    <name type="scientific">Lignipirellula cremea</name>
    <dbReference type="NCBI Taxonomy" id="2528010"/>
    <lineage>
        <taxon>Bacteria</taxon>
        <taxon>Pseudomonadati</taxon>
        <taxon>Planctomycetota</taxon>
        <taxon>Planctomycetia</taxon>
        <taxon>Pirellulales</taxon>
        <taxon>Pirellulaceae</taxon>
        <taxon>Lignipirellula</taxon>
    </lineage>
</organism>
<feature type="transmembrane region" description="Helical" evidence="1">
    <location>
        <begin position="156"/>
        <end position="181"/>
    </location>
</feature>